<keyword evidence="2" id="KW-1133">Transmembrane helix</keyword>
<organism evidence="3 4">
    <name type="scientific">Prorocentrum cordatum</name>
    <dbReference type="NCBI Taxonomy" id="2364126"/>
    <lineage>
        <taxon>Eukaryota</taxon>
        <taxon>Sar</taxon>
        <taxon>Alveolata</taxon>
        <taxon>Dinophyceae</taxon>
        <taxon>Prorocentrales</taxon>
        <taxon>Prorocentraceae</taxon>
        <taxon>Prorocentrum</taxon>
    </lineage>
</organism>
<keyword evidence="2" id="KW-0812">Transmembrane</keyword>
<feature type="region of interest" description="Disordered" evidence="1">
    <location>
        <begin position="234"/>
        <end position="258"/>
    </location>
</feature>
<feature type="compositionally biased region" description="Basic and acidic residues" evidence="1">
    <location>
        <begin position="644"/>
        <end position="654"/>
    </location>
</feature>
<proteinExistence type="predicted"/>
<protein>
    <submittedName>
        <fullName evidence="3">Uncharacterized protein</fullName>
    </submittedName>
</protein>
<keyword evidence="4" id="KW-1185">Reference proteome</keyword>
<accession>A0ABN9V9I8</accession>
<feature type="transmembrane region" description="Helical" evidence="2">
    <location>
        <begin position="82"/>
        <end position="106"/>
    </location>
</feature>
<reference evidence="3" key="1">
    <citation type="submission" date="2023-10" db="EMBL/GenBank/DDBJ databases">
        <authorList>
            <person name="Chen Y."/>
            <person name="Shah S."/>
            <person name="Dougan E. K."/>
            <person name="Thang M."/>
            <person name="Chan C."/>
        </authorList>
    </citation>
    <scope>NUCLEOTIDE SEQUENCE [LARGE SCALE GENOMIC DNA]</scope>
</reference>
<feature type="compositionally biased region" description="Low complexity" evidence="1">
    <location>
        <begin position="139"/>
        <end position="151"/>
    </location>
</feature>
<comment type="caution">
    <text evidence="3">The sequence shown here is derived from an EMBL/GenBank/DDBJ whole genome shotgun (WGS) entry which is preliminary data.</text>
</comment>
<feature type="region of interest" description="Disordered" evidence="1">
    <location>
        <begin position="631"/>
        <end position="654"/>
    </location>
</feature>
<feature type="region of interest" description="Disordered" evidence="1">
    <location>
        <begin position="139"/>
        <end position="164"/>
    </location>
</feature>
<evidence type="ECO:0000313" key="3">
    <source>
        <dbReference type="EMBL" id="CAK0868691.1"/>
    </source>
</evidence>
<gene>
    <name evidence="3" type="ORF">PCOR1329_LOCUS55273</name>
</gene>
<keyword evidence="2" id="KW-0472">Membrane</keyword>
<feature type="region of interest" description="Disordered" evidence="1">
    <location>
        <begin position="883"/>
        <end position="906"/>
    </location>
</feature>
<feature type="compositionally biased region" description="Basic and acidic residues" evidence="1">
    <location>
        <begin position="890"/>
        <end position="906"/>
    </location>
</feature>
<feature type="compositionally biased region" description="Gly residues" evidence="1">
    <location>
        <begin position="241"/>
        <end position="252"/>
    </location>
</feature>
<evidence type="ECO:0000256" key="2">
    <source>
        <dbReference type="SAM" id="Phobius"/>
    </source>
</evidence>
<evidence type="ECO:0000256" key="1">
    <source>
        <dbReference type="SAM" id="MobiDB-lite"/>
    </source>
</evidence>
<name>A0ABN9V9I8_9DINO</name>
<sequence>MTCCFCGCSLLGASVQLIALLTLWSYVQNIRLMADLCRPQSDGKRDSSCPIEQYELYCKQHNPPLSTNGQCYLHLQGRISHYSSLLTLSAVFSLPAIVLSCVAFCLGRRLWKEIRMGRVVVPLPGAAAPLARRAVQPAPAAQLAAPPEQLPAGGGRERGRSARSSRMAWRGFMTKLVDNAIKQAVDSSDTRWGARREVDAKIAESEQRTNVRFEDLMRRLTLVEKENQELKEAASTAGSAMGVGGGGGGGRSASGSRMTVGRQDFVARKVEVKGYITDWNKRNEQALTQMEMKTWVESLVVQVGDEAKAPIDVQATLNSGSRVLFTSGCYIRDIDPYVIVEPSPERRPYLQAGGRFLGYLEKHGVSKANVKAEWGPPLRVYDIRGARPAQLAKFDTSTGWSLQQAELESLIPNVKVGQGLADMHLEASFDLTTKRPMIELKCNGERTRALNASGLHWKPSRLEHMGSSLPVGALAFSIQQDGLEIEVPAANHIDMLGGAARGDGTTDATVEHRIRKATGLSRRALAERHESHGMSRREMKCLWRINSGTVERPGVFGRQVSFVEVRGAAGALSRGHAGRGGWPPELPLPIEMREFADGADRAEAQRLLERALRPAPRGIATPPGPSELCWLGQAGHGRPPSGDAHPDGSAHEGDFQQFTSAGRAAIALQTGADAFQTGVSGVLCEPFADINGGEVAALPAALRRAVPPARAVVTERGRGNTTKWGHARAHLGRECCRLIDEFGGLGPEGPTMEKAPAHAARQRAGGGGGITARDWTGNDYADKLRSANSMVEDVATRASAAGAALDGADTARRVAKPNRAAPMAKKQEVAAKLQRDLRGPPGAGWRGQRRWAERASECPGSTVGAGKQAIAMLAKALASGTSGKLPISMEKLDELPRGASADEHPR</sequence>
<dbReference type="EMBL" id="CAUYUJ010016772">
    <property type="protein sequence ID" value="CAK0868691.1"/>
    <property type="molecule type" value="Genomic_DNA"/>
</dbReference>
<evidence type="ECO:0000313" key="4">
    <source>
        <dbReference type="Proteomes" id="UP001189429"/>
    </source>
</evidence>
<dbReference type="Proteomes" id="UP001189429">
    <property type="component" value="Unassembled WGS sequence"/>
</dbReference>